<reference evidence="3 4" key="1">
    <citation type="submission" date="2023-03" db="EMBL/GenBank/DDBJ databases">
        <title>Bacillus Genome Sequencing.</title>
        <authorList>
            <person name="Dunlap C."/>
        </authorList>
    </citation>
    <scope>NUCLEOTIDE SEQUENCE [LARGE SCALE GENOMIC DNA]</scope>
    <source>
        <strain evidence="3 4">B-23453</strain>
    </source>
</reference>
<dbReference type="Proteomes" id="UP001341444">
    <property type="component" value="Unassembled WGS sequence"/>
</dbReference>
<evidence type="ECO:0008006" key="5">
    <source>
        <dbReference type="Google" id="ProtNLM"/>
    </source>
</evidence>
<gene>
    <name evidence="3" type="ORF">P4T90_09355</name>
</gene>
<feature type="signal peptide" evidence="2">
    <location>
        <begin position="1"/>
        <end position="18"/>
    </location>
</feature>
<evidence type="ECO:0000256" key="1">
    <source>
        <dbReference type="SAM" id="MobiDB-lite"/>
    </source>
</evidence>
<organism evidence="3 4">
    <name type="scientific">Heyndrickxia acidicola</name>
    <dbReference type="NCBI Taxonomy" id="209389"/>
    <lineage>
        <taxon>Bacteria</taxon>
        <taxon>Bacillati</taxon>
        <taxon>Bacillota</taxon>
        <taxon>Bacilli</taxon>
        <taxon>Bacillales</taxon>
        <taxon>Bacillaceae</taxon>
        <taxon>Heyndrickxia</taxon>
    </lineage>
</organism>
<dbReference type="RefSeq" id="WP_066269144.1">
    <property type="nucleotide sequence ID" value="NZ_JARMAB010000012.1"/>
</dbReference>
<keyword evidence="2" id="KW-0732">Signal</keyword>
<dbReference type="EMBL" id="JARMAB010000012">
    <property type="protein sequence ID" value="MED1203285.1"/>
    <property type="molecule type" value="Genomic_DNA"/>
</dbReference>
<name>A0ABU6MFN7_9BACI</name>
<dbReference type="PROSITE" id="PS51257">
    <property type="entry name" value="PROKAR_LIPOPROTEIN"/>
    <property type="match status" value="1"/>
</dbReference>
<keyword evidence="4" id="KW-1185">Reference proteome</keyword>
<feature type="region of interest" description="Disordered" evidence="1">
    <location>
        <begin position="25"/>
        <end position="49"/>
    </location>
</feature>
<evidence type="ECO:0000256" key="2">
    <source>
        <dbReference type="SAM" id="SignalP"/>
    </source>
</evidence>
<proteinExistence type="predicted"/>
<accession>A0ABU6MFN7</accession>
<protein>
    <recommendedName>
        <fullName evidence="5">Lipoprotein</fullName>
    </recommendedName>
</protein>
<comment type="caution">
    <text evidence="3">The sequence shown here is derived from an EMBL/GenBank/DDBJ whole genome shotgun (WGS) entry which is preliminary data.</text>
</comment>
<sequence>MKRILTIFLLGAAITLSACGHSAQTQTQTQTQKSKKEVKPANVTKLNTSTNKVDKKLTTSIKDEKGVISGQTYVQGKLAIGTLLLDKKVTDSQAKALANKYLQELKKQYKDKKINVQAVRNGKNIVNLKG</sequence>
<evidence type="ECO:0000313" key="3">
    <source>
        <dbReference type="EMBL" id="MED1203285.1"/>
    </source>
</evidence>
<feature type="chain" id="PRO_5046512281" description="Lipoprotein" evidence="2">
    <location>
        <begin position="19"/>
        <end position="130"/>
    </location>
</feature>
<evidence type="ECO:0000313" key="4">
    <source>
        <dbReference type="Proteomes" id="UP001341444"/>
    </source>
</evidence>